<organism evidence="3 5">
    <name type="scientific">Cupriavidus oxalaticus</name>
    <dbReference type="NCBI Taxonomy" id="96344"/>
    <lineage>
        <taxon>Bacteria</taxon>
        <taxon>Pseudomonadati</taxon>
        <taxon>Pseudomonadota</taxon>
        <taxon>Betaproteobacteria</taxon>
        <taxon>Burkholderiales</taxon>
        <taxon>Burkholderiaceae</taxon>
        <taxon>Cupriavidus</taxon>
    </lineage>
</organism>
<feature type="transmembrane region" description="Helical" evidence="1">
    <location>
        <begin position="28"/>
        <end position="48"/>
    </location>
</feature>
<name>A0A375G061_9BURK</name>
<reference evidence="3 5" key="2">
    <citation type="submission" date="2018-01" db="EMBL/GenBank/DDBJ databases">
        <authorList>
            <person name="Clerissi C."/>
        </authorList>
    </citation>
    <scope>NUCLEOTIDE SEQUENCE</scope>
    <source>
        <strain evidence="3">Cupriavidus oxalaticus LMG 2235</strain>
    </source>
</reference>
<keyword evidence="6" id="KW-1185">Reference proteome</keyword>
<feature type="transmembrane region" description="Helical" evidence="1">
    <location>
        <begin position="188"/>
        <end position="212"/>
    </location>
</feature>
<keyword evidence="1" id="KW-0812">Transmembrane</keyword>
<dbReference type="OrthoDB" id="8558793at2"/>
<feature type="transmembrane region" description="Helical" evidence="1">
    <location>
        <begin position="91"/>
        <end position="111"/>
    </location>
</feature>
<dbReference type="Pfam" id="PF06532">
    <property type="entry name" value="NrsF"/>
    <property type="match status" value="1"/>
</dbReference>
<evidence type="ECO:0000313" key="4">
    <source>
        <dbReference type="EMBL" id="SPC12365.1"/>
    </source>
</evidence>
<dbReference type="Proteomes" id="UP000256862">
    <property type="component" value="Chromosome CO2235"/>
</dbReference>
<gene>
    <name evidence="4" type="ORF">CO2235_150020</name>
    <name evidence="3" type="ORF">CO2235_U600096</name>
    <name evidence="2" type="ORF">JTE92_20405</name>
</gene>
<dbReference type="EMBL" id="CP069812">
    <property type="protein sequence ID" value="QRQ95777.1"/>
    <property type="molecule type" value="Genomic_DNA"/>
</dbReference>
<dbReference type="EMBL" id="OGUS01000115">
    <property type="protein sequence ID" value="SPC12365.1"/>
    <property type="molecule type" value="Genomic_DNA"/>
</dbReference>
<sequence>MTRTPDLIDALVADATPVRRLRPPAMRAMCWLLLAVVTLALVAFHHGLRPDLALRLEQEVFVTGVAAATLTGVLAAVAAFMASVPGHSRRWLLLPVPSLLVWFATIGYGCLTDWIRIGPGGISPGETASCLATLALVSTPLSFALLRMLRYTARLSPTPVAMCGALAVAAMTTTALSFLHPIDASAMVLLWNFGVALLFVGISARYGSWLFAWATPH</sequence>
<feature type="transmembrane region" description="Helical" evidence="1">
    <location>
        <begin position="161"/>
        <end position="182"/>
    </location>
</feature>
<evidence type="ECO:0000256" key="1">
    <source>
        <dbReference type="SAM" id="Phobius"/>
    </source>
</evidence>
<evidence type="ECO:0000313" key="3">
    <source>
        <dbReference type="EMBL" id="SPC06651.1"/>
    </source>
</evidence>
<feature type="transmembrane region" description="Helical" evidence="1">
    <location>
        <begin position="131"/>
        <end position="149"/>
    </location>
</feature>
<dbReference type="InterPro" id="IPR009495">
    <property type="entry name" value="NrsF"/>
</dbReference>
<dbReference type="EMBL" id="OGUS01000066">
    <property type="protein sequence ID" value="SPC06651.1"/>
    <property type="molecule type" value="Genomic_DNA"/>
</dbReference>
<evidence type="ECO:0000313" key="2">
    <source>
        <dbReference type="EMBL" id="QRQ95777.1"/>
    </source>
</evidence>
<evidence type="ECO:0000313" key="6">
    <source>
        <dbReference type="Proteomes" id="UP000623307"/>
    </source>
</evidence>
<dbReference type="AlphaFoldDB" id="A0A375G061"/>
<reference evidence="5" key="1">
    <citation type="submission" date="2018-01" db="EMBL/GenBank/DDBJ databases">
        <authorList>
            <person name="Gaut B.S."/>
            <person name="Morton B.R."/>
            <person name="Clegg M.T."/>
            <person name="Duvall M.R."/>
        </authorList>
    </citation>
    <scope>NUCLEOTIDE SEQUENCE [LARGE SCALE GENOMIC DNA]</scope>
</reference>
<dbReference type="GeneID" id="303491920"/>
<feature type="transmembrane region" description="Helical" evidence="1">
    <location>
        <begin position="60"/>
        <end position="84"/>
    </location>
</feature>
<keyword evidence="1" id="KW-1133">Transmembrane helix</keyword>
<proteinExistence type="predicted"/>
<dbReference type="RefSeq" id="WP_063238906.1">
    <property type="nucleotide sequence ID" value="NZ_CP069810.1"/>
</dbReference>
<keyword evidence="1" id="KW-0472">Membrane</keyword>
<accession>A0A375G061</accession>
<protein>
    <submittedName>
        <fullName evidence="2">DUF1109 domain-containing protein</fullName>
    </submittedName>
</protein>
<evidence type="ECO:0000313" key="5">
    <source>
        <dbReference type="Proteomes" id="UP000256862"/>
    </source>
</evidence>
<reference evidence="2 6" key="3">
    <citation type="submission" date="2021-02" db="EMBL/GenBank/DDBJ databases">
        <title>Complete Genome Sequence of Cupriavidus oxalaticus Strain Ox1, a Soil Oxalate-Degrading Species.</title>
        <authorList>
            <person name="Palmieri F."/>
            <person name="Udriet P."/>
            <person name="Deuasquier M."/>
            <person name="Beaudoing E."/>
            <person name="Johnson S.L."/>
            <person name="Davenport K.W."/>
            <person name="Chain P.S."/>
            <person name="Bindschedler S."/>
            <person name="Junier P."/>
        </authorList>
    </citation>
    <scope>NUCLEOTIDE SEQUENCE [LARGE SCALE GENOMIC DNA]</scope>
    <source>
        <strain evidence="2 6">Ox1</strain>
    </source>
</reference>
<dbReference type="Proteomes" id="UP000623307">
    <property type="component" value="Chromosome 2"/>
</dbReference>